<dbReference type="PANTHER" id="PTHR10357">
    <property type="entry name" value="ALPHA-AMYLASE FAMILY MEMBER"/>
    <property type="match status" value="1"/>
</dbReference>
<sequence length="388" mass="43872">MDASLFDFMRAVLTLEIEGKNESEFVYRFQQYTSPVMAKGVEDTAFYCSNRLTAMNEVGGDPACTGFSLDEFHGYQLEVQRSTPTTMTTLSTHDTKRSDDVRARLVVLSEIPDEFAQAARTWQELTAAYRSPQVDPGTEWFLYQTLVGAWPIDAERLRNYMQKAMREAKQRTSWVNNNAEYENAVAEFIDKLLADAKLVASVENFVNKLQPAGRVNSLSQTLVKCTAPGVPDLYQGGELWDFSLVDPDNRRPVDYKQRQALLQELPKLDVSDVMARIDEGLPKLWVIHHALHLRAKRPESFADEGEYTPLKASGTQAERVLAFVRGGDVITAIPLRNAQSRTWGDTSLTLPEGSWRNLLTDESWRAKVRMEDMFAKFPVALLTQESKA</sequence>
<dbReference type="SUPFAM" id="SSF51445">
    <property type="entry name" value="(Trans)glycosidases"/>
    <property type="match status" value="1"/>
</dbReference>
<keyword evidence="2" id="KW-1185">Reference proteome</keyword>
<dbReference type="Proteomes" id="UP001596391">
    <property type="component" value="Unassembled WGS sequence"/>
</dbReference>
<dbReference type="PANTHER" id="PTHR10357:SF216">
    <property type="entry name" value="MALTOOLIGOSYL TREHALOSE SYNTHASE-RELATED"/>
    <property type="match status" value="1"/>
</dbReference>
<reference evidence="2" key="1">
    <citation type="journal article" date="2019" name="Int. J. Syst. Evol. Microbiol.">
        <title>The Global Catalogue of Microorganisms (GCM) 10K type strain sequencing project: providing services to taxonomists for standard genome sequencing and annotation.</title>
        <authorList>
            <consortium name="The Broad Institute Genomics Platform"/>
            <consortium name="The Broad Institute Genome Sequencing Center for Infectious Disease"/>
            <person name="Wu L."/>
            <person name="Ma J."/>
        </authorList>
    </citation>
    <scope>NUCLEOTIDE SEQUENCE [LARGE SCALE GENOMIC DNA]</scope>
    <source>
        <strain evidence="2">CGMCC 1.16026</strain>
    </source>
</reference>
<organism evidence="1 2">
    <name type="scientific">Granulicella cerasi</name>
    <dbReference type="NCBI Taxonomy" id="741063"/>
    <lineage>
        <taxon>Bacteria</taxon>
        <taxon>Pseudomonadati</taxon>
        <taxon>Acidobacteriota</taxon>
        <taxon>Terriglobia</taxon>
        <taxon>Terriglobales</taxon>
        <taxon>Acidobacteriaceae</taxon>
        <taxon>Granulicella</taxon>
    </lineage>
</organism>
<dbReference type="InterPro" id="IPR017853">
    <property type="entry name" value="GH"/>
</dbReference>
<gene>
    <name evidence="1" type="ORF">ACFQBQ_06400</name>
</gene>
<comment type="caution">
    <text evidence="1">The sequence shown here is derived from an EMBL/GenBank/DDBJ whole genome shotgun (WGS) entry which is preliminary data.</text>
</comment>
<dbReference type="Gene3D" id="3.20.20.80">
    <property type="entry name" value="Glycosidases"/>
    <property type="match status" value="2"/>
</dbReference>
<protein>
    <recommendedName>
        <fullName evidence="3">Maltooligosyl trehalose synthase</fullName>
    </recommendedName>
</protein>
<evidence type="ECO:0000313" key="2">
    <source>
        <dbReference type="Proteomes" id="UP001596391"/>
    </source>
</evidence>
<name>A0ABW1Z8B5_9BACT</name>
<dbReference type="EMBL" id="JBHSWI010000001">
    <property type="protein sequence ID" value="MFC6645225.1"/>
    <property type="molecule type" value="Genomic_DNA"/>
</dbReference>
<dbReference type="RefSeq" id="WP_390234424.1">
    <property type="nucleotide sequence ID" value="NZ_JBHSWI010000001.1"/>
</dbReference>
<accession>A0ABW1Z8B5</accession>
<proteinExistence type="predicted"/>
<evidence type="ECO:0008006" key="3">
    <source>
        <dbReference type="Google" id="ProtNLM"/>
    </source>
</evidence>
<evidence type="ECO:0000313" key="1">
    <source>
        <dbReference type="EMBL" id="MFC6645225.1"/>
    </source>
</evidence>